<protein>
    <submittedName>
        <fullName evidence="1">E9imm peptide</fullName>
    </submittedName>
</protein>
<evidence type="ECO:0000313" key="1">
    <source>
        <dbReference type="EMBL" id="MFH0247996.1"/>
    </source>
</evidence>
<evidence type="ECO:0000313" key="2">
    <source>
        <dbReference type="Proteomes" id="UP001607069"/>
    </source>
</evidence>
<dbReference type="InterPro" id="IPR035900">
    <property type="entry name" value="Colicin_E_sf"/>
</dbReference>
<reference evidence="1 2" key="1">
    <citation type="submission" date="2024-10" db="EMBL/GenBank/DDBJ databases">
        <authorList>
            <person name="Cho J.-C."/>
        </authorList>
    </citation>
    <scope>NUCLEOTIDE SEQUENCE [LARGE SCALE GENOMIC DNA]</scope>
    <source>
        <strain evidence="1 2">KCTC29696</strain>
    </source>
</reference>
<dbReference type="EMBL" id="JBIHMK010000017">
    <property type="protein sequence ID" value="MFH0247996.1"/>
    <property type="molecule type" value="Genomic_DNA"/>
</dbReference>
<gene>
    <name evidence="1" type="ORF">ACG5V6_07195</name>
</gene>
<comment type="caution">
    <text evidence="1">The sequence shown here is derived from an EMBL/GenBank/DDBJ whole genome shotgun (WGS) entry which is preliminary data.</text>
</comment>
<organism evidence="1 2">
    <name type="scientific">Streptomyces chitinivorans</name>
    <dbReference type="NCBI Taxonomy" id="1257027"/>
    <lineage>
        <taxon>Bacteria</taxon>
        <taxon>Bacillati</taxon>
        <taxon>Actinomycetota</taxon>
        <taxon>Actinomycetes</taxon>
        <taxon>Kitasatosporales</taxon>
        <taxon>Streptomycetaceae</taxon>
        <taxon>Streptomyces</taxon>
    </lineage>
</organism>
<sequence length="76" mass="8203">MDAERMSRAEAVALVQRIIDMDYADDGELDDWLERLDQALVGPAGHVGDLIFHPGGPEPSAEDVVARALAYAPVTL</sequence>
<dbReference type="Gene3D" id="1.10.1200.20">
    <property type="entry name" value="Colicin E immunity protein"/>
    <property type="match status" value="1"/>
</dbReference>
<dbReference type="RefSeq" id="WP_279951383.1">
    <property type="nucleotide sequence ID" value="NZ_JBIHMK010000017.1"/>
</dbReference>
<dbReference type="Proteomes" id="UP001607069">
    <property type="component" value="Unassembled WGS sequence"/>
</dbReference>
<proteinExistence type="predicted"/>
<name>A0ABW7HQ53_9ACTN</name>
<keyword evidence="2" id="KW-1185">Reference proteome</keyword>
<accession>A0ABW7HQ53</accession>